<keyword evidence="3" id="KW-1134">Transmembrane beta strand</keyword>
<proteinExistence type="inferred from homology"/>
<keyword evidence="4" id="KW-0812">Transmembrane</keyword>
<feature type="chain" id="PRO_5003948620" evidence="8">
    <location>
        <begin position="22"/>
        <end position="416"/>
    </location>
</feature>
<reference evidence="9 10" key="1">
    <citation type="journal article" date="2012" name="J. Bacteriol.">
        <title>Genome Sequence of the Alkane-Degrading Bacterium Alcanivorax hongdengensis Type Strain A-11-3.</title>
        <authorList>
            <person name="Lai Q."/>
            <person name="Shao Z."/>
        </authorList>
    </citation>
    <scope>NUCLEOTIDE SEQUENCE [LARGE SCALE GENOMIC DNA]</scope>
    <source>
        <strain evidence="9 10">A-11-3</strain>
    </source>
</reference>
<evidence type="ECO:0000256" key="7">
    <source>
        <dbReference type="ARBA" id="ARBA00023237"/>
    </source>
</evidence>
<keyword evidence="10" id="KW-1185">Reference proteome</keyword>
<keyword evidence="5 8" id="KW-0732">Signal</keyword>
<dbReference type="EMBL" id="AMRJ01000013">
    <property type="protein sequence ID" value="EKF74290.1"/>
    <property type="molecule type" value="Genomic_DNA"/>
</dbReference>
<dbReference type="InterPro" id="IPR005017">
    <property type="entry name" value="OMPP1/FadL/TodX"/>
</dbReference>
<feature type="signal peptide" evidence="8">
    <location>
        <begin position="1"/>
        <end position="21"/>
    </location>
</feature>
<evidence type="ECO:0000256" key="8">
    <source>
        <dbReference type="SAM" id="SignalP"/>
    </source>
</evidence>
<comment type="subcellular location">
    <subcellularLocation>
        <location evidence="1">Cell outer membrane</location>
        <topology evidence="1">Multi-pass membrane protein</topology>
    </subcellularLocation>
</comment>
<name>L0WEQ7_9GAMM</name>
<dbReference type="AlphaFoldDB" id="L0WEQ7"/>
<protein>
    <submittedName>
        <fullName evidence="9">Long-chain fatty acid transporter</fullName>
    </submittedName>
</protein>
<evidence type="ECO:0000256" key="2">
    <source>
        <dbReference type="ARBA" id="ARBA00008163"/>
    </source>
</evidence>
<sequence>MKKAVLFPACVGLFWSSQLMASGYAVSEQSTSSLGSSYAGSAVVAENASNQWFNPATLASLHDREFSVALHQVFVDVTFDSGQPTGPGNFEDFNSTIGSLYLALPLNDTMTFGLGFTAPYGTKFEYEENWGNVASDPLAPLSPTTGDRYATYSELKVLNLNPALGIALTDRLNLGLGVSYATIETDIRSSLLRMEGDDDAYGWNLGLTYQADDNNHFGLSYRSAVRYKDMDTKVTISQAGSAALSAALMQPIAAGHYKTSASLDTPASATLGYAGDLTDRTRILLGVEWVDWSTLQTLDLKGDSFTLPVEFGWQNTVRYSLGVNHRLANDVLLRAGLAKEDSTQNSQNRAPASPDAERYWLTLGAGFSPMDNMNVDLGYAHIFVKDADVNLTDRGVLNGSLDSSLDIVGAQLSYRF</sequence>
<evidence type="ECO:0000256" key="5">
    <source>
        <dbReference type="ARBA" id="ARBA00022729"/>
    </source>
</evidence>
<dbReference type="Gene3D" id="2.40.160.60">
    <property type="entry name" value="Outer membrane protein transport protein (OMPP1/FadL/TodX)"/>
    <property type="match status" value="1"/>
</dbReference>
<comment type="similarity">
    <text evidence="2">Belongs to the OmpP1/FadL family.</text>
</comment>
<dbReference type="eggNOG" id="COG2067">
    <property type="taxonomic scope" value="Bacteria"/>
</dbReference>
<accession>L0WEQ7</accession>
<organism evidence="9 10">
    <name type="scientific">Alcanivorax hongdengensis A-11-3</name>
    <dbReference type="NCBI Taxonomy" id="1177179"/>
    <lineage>
        <taxon>Bacteria</taxon>
        <taxon>Pseudomonadati</taxon>
        <taxon>Pseudomonadota</taxon>
        <taxon>Gammaproteobacteria</taxon>
        <taxon>Oceanospirillales</taxon>
        <taxon>Alcanivoracaceae</taxon>
        <taxon>Alcanivorax</taxon>
    </lineage>
</organism>
<dbReference type="PANTHER" id="PTHR35093">
    <property type="entry name" value="OUTER MEMBRANE PROTEIN NMB0088-RELATED"/>
    <property type="match status" value="1"/>
</dbReference>
<comment type="caution">
    <text evidence="9">The sequence shown here is derived from an EMBL/GenBank/DDBJ whole genome shotgun (WGS) entry which is preliminary data.</text>
</comment>
<gene>
    <name evidence="9" type="ORF">A11A3_09830</name>
</gene>
<evidence type="ECO:0000313" key="9">
    <source>
        <dbReference type="EMBL" id="EKF74290.1"/>
    </source>
</evidence>
<dbReference type="Pfam" id="PF03349">
    <property type="entry name" value="Toluene_X"/>
    <property type="match status" value="1"/>
</dbReference>
<evidence type="ECO:0000256" key="1">
    <source>
        <dbReference type="ARBA" id="ARBA00004571"/>
    </source>
</evidence>
<dbReference type="PATRIC" id="fig|1177179.3.peg.1957"/>
<evidence type="ECO:0000256" key="3">
    <source>
        <dbReference type="ARBA" id="ARBA00022452"/>
    </source>
</evidence>
<keyword evidence="6" id="KW-0472">Membrane</keyword>
<dbReference type="Proteomes" id="UP000010164">
    <property type="component" value="Unassembled WGS sequence"/>
</dbReference>
<dbReference type="GO" id="GO:0009279">
    <property type="term" value="C:cell outer membrane"/>
    <property type="evidence" value="ECO:0007669"/>
    <property type="project" value="UniProtKB-SubCell"/>
</dbReference>
<dbReference type="RefSeq" id="WP_008929144.1">
    <property type="nucleotide sequence ID" value="NZ_AMRJ01000013.1"/>
</dbReference>
<evidence type="ECO:0000256" key="4">
    <source>
        <dbReference type="ARBA" id="ARBA00022692"/>
    </source>
</evidence>
<dbReference type="GO" id="GO:0015483">
    <property type="term" value="F:long-chain fatty acid transporting porin activity"/>
    <property type="evidence" value="ECO:0007669"/>
    <property type="project" value="TreeGrafter"/>
</dbReference>
<dbReference type="SUPFAM" id="SSF56935">
    <property type="entry name" value="Porins"/>
    <property type="match status" value="1"/>
</dbReference>
<keyword evidence="7" id="KW-0998">Cell outer membrane</keyword>
<evidence type="ECO:0000313" key="10">
    <source>
        <dbReference type="Proteomes" id="UP000010164"/>
    </source>
</evidence>
<evidence type="ECO:0000256" key="6">
    <source>
        <dbReference type="ARBA" id="ARBA00023136"/>
    </source>
</evidence>
<dbReference type="PANTHER" id="PTHR35093:SF8">
    <property type="entry name" value="OUTER MEMBRANE PROTEIN NMB0088-RELATED"/>
    <property type="match status" value="1"/>
</dbReference>